<comment type="caution">
    <text evidence="1">The sequence shown here is derived from an EMBL/GenBank/DDBJ whole genome shotgun (WGS) entry which is preliminary data.</text>
</comment>
<dbReference type="Proteomes" id="UP000033423">
    <property type="component" value="Unassembled WGS sequence"/>
</dbReference>
<protein>
    <submittedName>
        <fullName evidence="1">Uncharacterized protein</fullName>
    </submittedName>
</protein>
<evidence type="ECO:0000313" key="1">
    <source>
        <dbReference type="EMBL" id="KJU87774.1"/>
    </source>
</evidence>
<organism evidence="1 2">
    <name type="scientific">Candidatus Magnetobacterium bavaricum</name>
    <dbReference type="NCBI Taxonomy" id="29290"/>
    <lineage>
        <taxon>Bacteria</taxon>
        <taxon>Pseudomonadati</taxon>
        <taxon>Nitrospirota</taxon>
        <taxon>Thermodesulfovibrionia</taxon>
        <taxon>Thermodesulfovibrionales</taxon>
        <taxon>Candidatus Magnetobacteriaceae</taxon>
        <taxon>Candidatus Magnetobacterium</taxon>
    </lineage>
</organism>
<dbReference type="EMBL" id="LACI01000017">
    <property type="protein sequence ID" value="KJU87774.1"/>
    <property type="molecule type" value="Genomic_DNA"/>
</dbReference>
<reference evidence="1 2" key="1">
    <citation type="submission" date="2015-02" db="EMBL/GenBank/DDBJ databases">
        <title>Single-cell genomics of uncultivated deep-branching MTB reveals a conserved set of magnetosome genes.</title>
        <authorList>
            <person name="Kolinko S."/>
            <person name="Richter M."/>
            <person name="Glockner F.O."/>
            <person name="Brachmann A."/>
            <person name="Schuler D."/>
        </authorList>
    </citation>
    <scope>NUCLEOTIDE SEQUENCE [LARGE SCALE GENOMIC DNA]</scope>
    <source>
        <strain evidence="1">TM-1</strain>
    </source>
</reference>
<keyword evidence="2" id="KW-1185">Reference proteome</keyword>
<accession>A0A0F3H0Q4</accession>
<evidence type="ECO:0000313" key="2">
    <source>
        <dbReference type="Proteomes" id="UP000033423"/>
    </source>
</evidence>
<sequence>MAGKACLAGSTIINRARLKLRRLYTFKYAIVTMLEQHDHASMECYHLLDRAGALKTYS</sequence>
<proteinExistence type="predicted"/>
<dbReference type="AlphaFoldDB" id="A0A0F3H0Q4"/>
<gene>
    <name evidence="1" type="ORF">MBAV_000029</name>
</gene>
<name>A0A0F3H0Q4_9BACT</name>